<protein>
    <recommendedName>
        <fullName evidence="8">Probable cytosol aminopeptidase</fullName>
        <ecNumber evidence="8">3.4.11.1</ecNumber>
    </recommendedName>
    <alternativeName>
        <fullName evidence="8">Leucine aminopeptidase</fullName>
        <shortName evidence="8">LAP</shortName>
        <ecNumber evidence="8">3.4.11.10</ecNumber>
    </alternativeName>
    <alternativeName>
        <fullName evidence="8">Leucyl aminopeptidase</fullName>
    </alternativeName>
</protein>
<gene>
    <name evidence="8 10" type="primary">pepA</name>
    <name evidence="10" type="ORF">NCTC13316_02082</name>
</gene>
<feature type="binding site" evidence="8">
    <location>
        <position position="256"/>
    </location>
    <ligand>
        <name>Mn(2+)</name>
        <dbReference type="ChEBI" id="CHEBI:29035"/>
        <label>2</label>
    </ligand>
</feature>
<accession>A0A378JP59</accession>
<name>A0A378JP59_9GAMM</name>
<feature type="binding site" evidence="8">
    <location>
        <position position="274"/>
    </location>
    <ligand>
        <name>Mn(2+)</name>
        <dbReference type="ChEBI" id="CHEBI:29035"/>
        <label>2</label>
    </ligand>
</feature>
<dbReference type="Gene3D" id="3.40.220.10">
    <property type="entry name" value="Leucine Aminopeptidase, subunit E, domain 1"/>
    <property type="match status" value="1"/>
</dbReference>
<comment type="catalytic activity">
    <reaction evidence="1 8">
        <text>Release of an N-terminal amino acid, Xaa-|-Yaa-, in which Xaa is preferably Leu, but may be other amino acids including Pro although not Arg or Lys, and Yaa may be Pro. Amino acid amides and methyl esters are also readily hydrolyzed, but rates on arylamides are exceedingly low.</text>
        <dbReference type="EC" id="3.4.11.1"/>
    </reaction>
</comment>
<dbReference type="InterPro" id="IPR043472">
    <property type="entry name" value="Macro_dom-like"/>
</dbReference>
<keyword evidence="8" id="KW-0963">Cytoplasm</keyword>
<evidence type="ECO:0000313" key="10">
    <source>
        <dbReference type="EMBL" id="STX51979.1"/>
    </source>
</evidence>
<comment type="cofactor">
    <cofactor evidence="8">
        <name>Mn(2+)</name>
        <dbReference type="ChEBI" id="CHEBI:29035"/>
    </cofactor>
    <text evidence="8">Binds 2 manganese ions per subunit.</text>
</comment>
<keyword evidence="7 8" id="KW-0464">Manganese</keyword>
<dbReference type="Gene3D" id="3.40.630.10">
    <property type="entry name" value="Zn peptidases"/>
    <property type="match status" value="1"/>
</dbReference>
<keyword evidence="4 8" id="KW-0031">Aminopeptidase</keyword>
<feature type="binding site" evidence="8">
    <location>
        <position position="333"/>
    </location>
    <ligand>
        <name>Mn(2+)</name>
        <dbReference type="ChEBI" id="CHEBI:29035"/>
        <label>1</label>
    </ligand>
</feature>
<evidence type="ECO:0000259" key="9">
    <source>
        <dbReference type="PROSITE" id="PS00631"/>
    </source>
</evidence>
<keyword evidence="6 8" id="KW-0378">Hydrolase</keyword>
<evidence type="ECO:0000256" key="1">
    <source>
        <dbReference type="ARBA" id="ARBA00000135"/>
    </source>
</evidence>
<feature type="binding site" evidence="8">
    <location>
        <position position="335"/>
    </location>
    <ligand>
        <name>Mn(2+)</name>
        <dbReference type="ChEBI" id="CHEBI:29035"/>
        <label>1</label>
    </ligand>
</feature>
<dbReference type="OrthoDB" id="9809354at2"/>
<keyword evidence="8" id="KW-0479">Metal-binding</keyword>
<comment type="function">
    <text evidence="8">Presumably involved in the processing and regular turnover of intracellular proteins. Catalyzes the removal of unsubstituted N-terminal amino acids from various peptides.</text>
</comment>
<dbReference type="SUPFAM" id="SSF52949">
    <property type="entry name" value="Macro domain-like"/>
    <property type="match status" value="1"/>
</dbReference>
<keyword evidence="5 8" id="KW-0645">Protease</keyword>
<feature type="binding site" evidence="8">
    <location>
        <position position="251"/>
    </location>
    <ligand>
        <name>Mn(2+)</name>
        <dbReference type="ChEBI" id="CHEBI:29035"/>
        <label>2</label>
    </ligand>
</feature>
<feature type="active site" evidence="8">
    <location>
        <position position="263"/>
    </location>
</feature>
<dbReference type="PROSITE" id="PS00631">
    <property type="entry name" value="CYTOSOL_AP"/>
    <property type="match status" value="1"/>
</dbReference>
<dbReference type="EC" id="3.4.11.1" evidence="8"/>
<dbReference type="HAMAP" id="MF_00181">
    <property type="entry name" value="Cytosol_peptidase_M17"/>
    <property type="match status" value="1"/>
</dbReference>
<evidence type="ECO:0000256" key="5">
    <source>
        <dbReference type="ARBA" id="ARBA00022670"/>
    </source>
</evidence>
<sequence length="481" mass="52379">MQYGLTQTLDSITTECLVIGLFANNEPPTLPNEIQSYSNLLPQLTQKLQEAGDWAWQTNVDNPSILLVHCGKQNMFTPSSLNKRLNEISTLLLKQRIQSATICLPQVYKQDANWQITQMILQINAQNYQLNTFKTVNRKENSLNFVQFYLENADESAINIGIAIAEGITLSRNLADLPANHCTPTVLGEEALRLAKEHDSIKAKAFTKQEIEELGMGALLAVSQGSIEPPCFIEIQHQGGNNSKPFVLVGKGITFDSGGLSIKPANAMDEMKYDMTGAATVLGILKACALLKLPINVIGLIASAENLPSGSAVKPGDIVTSLSGQTIEILNTDAEGRLALADALTYAERFEPEFVIDIATLTGAMVVALGTVNTGFMTSDDTLAEQLLLAAKESGDKCWRMPLEEEYQDALDSPLADMINAGFDRSAGAITAACFLSRFTKKYRWAHLDIAGTAWVSGKKRQATGRPIPLLIQLLRYAATR</sequence>
<dbReference type="RefSeq" id="WP_115331576.1">
    <property type="nucleotide sequence ID" value="NZ_CAAAHP010000002.1"/>
</dbReference>
<evidence type="ECO:0000313" key="11">
    <source>
        <dbReference type="Proteomes" id="UP000254794"/>
    </source>
</evidence>
<dbReference type="GO" id="GO:0006508">
    <property type="term" value="P:proteolysis"/>
    <property type="evidence" value="ECO:0007669"/>
    <property type="project" value="UniProtKB-KW"/>
</dbReference>
<dbReference type="PRINTS" id="PR00481">
    <property type="entry name" value="LAMNOPPTDASE"/>
</dbReference>
<evidence type="ECO:0000256" key="3">
    <source>
        <dbReference type="ARBA" id="ARBA00009528"/>
    </source>
</evidence>
<feature type="binding site" evidence="8">
    <location>
        <position position="335"/>
    </location>
    <ligand>
        <name>Mn(2+)</name>
        <dbReference type="ChEBI" id="CHEBI:29035"/>
        <label>2</label>
    </ligand>
</feature>
<dbReference type="EC" id="3.4.11.10" evidence="8"/>
<dbReference type="GO" id="GO:0070006">
    <property type="term" value="F:metalloaminopeptidase activity"/>
    <property type="evidence" value="ECO:0007669"/>
    <property type="project" value="InterPro"/>
</dbReference>
<evidence type="ECO:0000256" key="7">
    <source>
        <dbReference type="ARBA" id="ARBA00023211"/>
    </source>
</evidence>
<comment type="similarity">
    <text evidence="3 8">Belongs to the peptidase M17 family.</text>
</comment>
<reference evidence="10 11" key="1">
    <citation type="submission" date="2018-06" db="EMBL/GenBank/DDBJ databases">
        <authorList>
            <consortium name="Pathogen Informatics"/>
            <person name="Doyle S."/>
        </authorList>
    </citation>
    <scope>NUCLEOTIDE SEQUENCE [LARGE SCALE GENOMIC DNA]</scope>
    <source>
        <strain evidence="10 11">NCTC13316</strain>
    </source>
</reference>
<dbReference type="InterPro" id="IPR023042">
    <property type="entry name" value="Peptidase_M17_leu_NH2_pept"/>
</dbReference>
<dbReference type="GO" id="GO:0030145">
    <property type="term" value="F:manganese ion binding"/>
    <property type="evidence" value="ECO:0007669"/>
    <property type="project" value="UniProtKB-UniRule"/>
</dbReference>
<dbReference type="CDD" id="cd00433">
    <property type="entry name" value="Peptidase_M17"/>
    <property type="match status" value="1"/>
</dbReference>
<comment type="subcellular location">
    <subcellularLocation>
        <location evidence="8">Cytoplasm</location>
    </subcellularLocation>
</comment>
<evidence type="ECO:0000256" key="8">
    <source>
        <dbReference type="HAMAP-Rule" id="MF_00181"/>
    </source>
</evidence>
<feature type="active site" evidence="8">
    <location>
        <position position="337"/>
    </location>
</feature>
<feature type="binding site" evidence="8">
    <location>
        <position position="256"/>
    </location>
    <ligand>
        <name>Mn(2+)</name>
        <dbReference type="ChEBI" id="CHEBI:29035"/>
        <label>1</label>
    </ligand>
</feature>
<proteinExistence type="inferred from homology"/>
<dbReference type="Pfam" id="PF00883">
    <property type="entry name" value="Peptidase_M17"/>
    <property type="match status" value="1"/>
</dbReference>
<organism evidence="10 11">
    <name type="scientific">Legionella busanensis</name>
    <dbReference type="NCBI Taxonomy" id="190655"/>
    <lineage>
        <taxon>Bacteria</taxon>
        <taxon>Pseudomonadati</taxon>
        <taxon>Pseudomonadota</taxon>
        <taxon>Gammaproteobacteria</taxon>
        <taxon>Legionellales</taxon>
        <taxon>Legionellaceae</taxon>
        <taxon>Legionella</taxon>
    </lineage>
</organism>
<dbReference type="PANTHER" id="PTHR11963:SF23">
    <property type="entry name" value="CYTOSOL AMINOPEPTIDASE"/>
    <property type="match status" value="1"/>
</dbReference>
<dbReference type="InterPro" id="IPR011356">
    <property type="entry name" value="Leucine_aapep/pepB"/>
</dbReference>
<dbReference type="NCBIfam" id="NF002074">
    <property type="entry name" value="PRK00913.1-4"/>
    <property type="match status" value="1"/>
</dbReference>
<keyword evidence="11" id="KW-1185">Reference proteome</keyword>
<evidence type="ECO:0000256" key="4">
    <source>
        <dbReference type="ARBA" id="ARBA00022438"/>
    </source>
</evidence>
<feature type="domain" description="Cytosol aminopeptidase" evidence="9">
    <location>
        <begin position="331"/>
        <end position="338"/>
    </location>
</feature>
<dbReference type="EMBL" id="UGOD01000001">
    <property type="protein sequence ID" value="STX51979.1"/>
    <property type="molecule type" value="Genomic_DNA"/>
</dbReference>
<dbReference type="Proteomes" id="UP000254794">
    <property type="component" value="Unassembled WGS sequence"/>
</dbReference>
<comment type="catalytic activity">
    <reaction evidence="2 8">
        <text>Release of an N-terminal amino acid, preferentially leucine, but not glutamic or aspartic acids.</text>
        <dbReference type="EC" id="3.4.11.10"/>
    </reaction>
</comment>
<dbReference type="InterPro" id="IPR000819">
    <property type="entry name" value="Peptidase_M17_C"/>
</dbReference>
<dbReference type="AlphaFoldDB" id="A0A378JP59"/>
<dbReference type="SUPFAM" id="SSF53187">
    <property type="entry name" value="Zn-dependent exopeptidases"/>
    <property type="match status" value="1"/>
</dbReference>
<evidence type="ECO:0000256" key="6">
    <source>
        <dbReference type="ARBA" id="ARBA00022801"/>
    </source>
</evidence>
<dbReference type="PANTHER" id="PTHR11963">
    <property type="entry name" value="LEUCINE AMINOPEPTIDASE-RELATED"/>
    <property type="match status" value="1"/>
</dbReference>
<evidence type="ECO:0000256" key="2">
    <source>
        <dbReference type="ARBA" id="ARBA00000967"/>
    </source>
</evidence>
<dbReference type="GO" id="GO:0005737">
    <property type="term" value="C:cytoplasm"/>
    <property type="evidence" value="ECO:0007669"/>
    <property type="project" value="UniProtKB-SubCell"/>
</dbReference>